<organism evidence="1 2">
    <name type="scientific">Porphyra umbilicalis</name>
    <name type="common">Purple laver</name>
    <name type="synonym">Red alga</name>
    <dbReference type="NCBI Taxonomy" id="2786"/>
    <lineage>
        <taxon>Eukaryota</taxon>
        <taxon>Rhodophyta</taxon>
        <taxon>Bangiophyceae</taxon>
        <taxon>Bangiales</taxon>
        <taxon>Bangiaceae</taxon>
        <taxon>Porphyra</taxon>
    </lineage>
</organism>
<dbReference type="Proteomes" id="UP000218209">
    <property type="component" value="Unassembled WGS sequence"/>
</dbReference>
<protein>
    <submittedName>
        <fullName evidence="1">Uncharacterized protein</fullName>
    </submittedName>
</protein>
<sequence length="113" mass="12016">MPRDAAARPLRGGAATLFSRQRVIFAAPLQRSGASAARVGGSRPSRLSRDVKKMIAEEPETVKTLTGLDITAAMHQRTGRLPQATRVTAASRAAGILPLGPTDVTASRRTHLY</sequence>
<dbReference type="EMBL" id="KV919089">
    <property type="protein sequence ID" value="OSX72047.1"/>
    <property type="molecule type" value="Genomic_DNA"/>
</dbReference>
<dbReference type="AlphaFoldDB" id="A0A1X6NTZ1"/>
<proteinExistence type="predicted"/>
<evidence type="ECO:0000313" key="2">
    <source>
        <dbReference type="Proteomes" id="UP000218209"/>
    </source>
</evidence>
<accession>A0A1X6NTZ1</accession>
<reference evidence="1 2" key="1">
    <citation type="submission" date="2017-03" db="EMBL/GenBank/DDBJ databases">
        <title>WGS assembly of Porphyra umbilicalis.</title>
        <authorList>
            <person name="Brawley S.H."/>
            <person name="Blouin N.A."/>
            <person name="Ficko-Blean E."/>
            <person name="Wheeler G.L."/>
            <person name="Lohr M."/>
            <person name="Goodson H.V."/>
            <person name="Jenkins J.W."/>
            <person name="Blaby-Haas C.E."/>
            <person name="Helliwell K.E."/>
            <person name="Chan C."/>
            <person name="Marriage T."/>
            <person name="Bhattacharya D."/>
            <person name="Klein A.S."/>
            <person name="Badis Y."/>
            <person name="Brodie J."/>
            <person name="Cao Y."/>
            <person name="Collen J."/>
            <person name="Dittami S.M."/>
            <person name="Gachon C.M."/>
            <person name="Green B.R."/>
            <person name="Karpowicz S."/>
            <person name="Kim J.W."/>
            <person name="Kudahl U."/>
            <person name="Lin S."/>
            <person name="Michel G."/>
            <person name="Mittag M."/>
            <person name="Olson B.J."/>
            <person name="Pangilinan J."/>
            <person name="Peng Y."/>
            <person name="Qiu H."/>
            <person name="Shu S."/>
            <person name="Singer J.T."/>
            <person name="Smith A.G."/>
            <person name="Sprecher B.N."/>
            <person name="Wagner V."/>
            <person name="Wang W."/>
            <person name="Wang Z.-Y."/>
            <person name="Yan J."/>
            <person name="Yarish C."/>
            <person name="Zoeuner-Riek S."/>
            <person name="Zhuang Y."/>
            <person name="Zou Y."/>
            <person name="Lindquist E.A."/>
            <person name="Grimwood J."/>
            <person name="Barry K."/>
            <person name="Rokhsar D.S."/>
            <person name="Schmutz J."/>
            <person name="Stiller J.W."/>
            <person name="Grossman A.R."/>
            <person name="Prochnik S.E."/>
        </authorList>
    </citation>
    <scope>NUCLEOTIDE SEQUENCE [LARGE SCALE GENOMIC DNA]</scope>
    <source>
        <strain evidence="1">4086291</strain>
    </source>
</reference>
<evidence type="ECO:0000313" key="1">
    <source>
        <dbReference type="EMBL" id="OSX72047.1"/>
    </source>
</evidence>
<gene>
    <name evidence="1" type="ORF">BU14_0477s0004</name>
</gene>
<keyword evidence="2" id="KW-1185">Reference proteome</keyword>
<name>A0A1X6NTZ1_PORUM</name>